<dbReference type="RefSeq" id="WP_183395533.1">
    <property type="nucleotide sequence ID" value="NZ_JACIDR010000003.1"/>
</dbReference>
<sequence>MSVEVVDVAAFDGRVLPGELAIGEGERAEAQRYWAARVAENPRLFDGRVLLAESVDLSSGRLEARFREAPYSTFLWLRAGGAPGRQLGNVFSAAAVVTSDGAVLLGRMAPHTATAGQMYFPAGTPDLEDIAGDVVDLEGSLARELMEETGLGAPLVRPTDERFVVVDGFLYACIRRFDTDLDAAALARVVERNLAAEEEPELDRAVLVRSAQDLTAMSPVYVHAAIAHLLKDAR</sequence>
<dbReference type="AlphaFoldDB" id="A0A7W6GG36"/>
<dbReference type="SUPFAM" id="SSF55811">
    <property type="entry name" value="Nudix"/>
    <property type="match status" value="1"/>
</dbReference>
<dbReference type="EMBL" id="JACIDR010000003">
    <property type="protein sequence ID" value="MBB3973683.1"/>
    <property type="molecule type" value="Genomic_DNA"/>
</dbReference>
<evidence type="ECO:0000313" key="3">
    <source>
        <dbReference type="Proteomes" id="UP000528964"/>
    </source>
</evidence>
<reference evidence="2 3" key="1">
    <citation type="submission" date="2020-08" db="EMBL/GenBank/DDBJ databases">
        <title>Genomic Encyclopedia of Type Strains, Phase IV (KMG-IV): sequencing the most valuable type-strain genomes for metagenomic binning, comparative biology and taxonomic classification.</title>
        <authorList>
            <person name="Goeker M."/>
        </authorList>
    </citation>
    <scope>NUCLEOTIDE SEQUENCE [LARGE SCALE GENOMIC DNA]</scope>
    <source>
        <strain evidence="2 3">DSM 25481</strain>
    </source>
</reference>
<dbReference type="InterPro" id="IPR000086">
    <property type="entry name" value="NUDIX_hydrolase_dom"/>
</dbReference>
<dbReference type="Gene3D" id="3.90.79.10">
    <property type="entry name" value="Nucleoside Triphosphate Pyrophosphohydrolase"/>
    <property type="match status" value="1"/>
</dbReference>
<evidence type="ECO:0000313" key="2">
    <source>
        <dbReference type="EMBL" id="MBB3973683.1"/>
    </source>
</evidence>
<evidence type="ECO:0000259" key="1">
    <source>
        <dbReference type="PROSITE" id="PS51462"/>
    </source>
</evidence>
<dbReference type="PROSITE" id="PS51462">
    <property type="entry name" value="NUDIX"/>
    <property type="match status" value="1"/>
</dbReference>
<organism evidence="2 3">
    <name type="scientific">Hansschlegelia beijingensis</name>
    <dbReference type="NCBI Taxonomy" id="1133344"/>
    <lineage>
        <taxon>Bacteria</taxon>
        <taxon>Pseudomonadati</taxon>
        <taxon>Pseudomonadota</taxon>
        <taxon>Alphaproteobacteria</taxon>
        <taxon>Hyphomicrobiales</taxon>
        <taxon>Methylopilaceae</taxon>
        <taxon>Hansschlegelia</taxon>
    </lineage>
</organism>
<dbReference type="InterPro" id="IPR015797">
    <property type="entry name" value="NUDIX_hydrolase-like_dom_sf"/>
</dbReference>
<keyword evidence="3" id="KW-1185">Reference proteome</keyword>
<comment type="caution">
    <text evidence="2">The sequence shown here is derived from an EMBL/GenBank/DDBJ whole genome shotgun (WGS) entry which is preliminary data.</text>
</comment>
<feature type="domain" description="Nudix hydrolase" evidence="1">
    <location>
        <begin position="86"/>
        <end position="234"/>
    </location>
</feature>
<dbReference type="GO" id="GO:0003824">
    <property type="term" value="F:catalytic activity"/>
    <property type="evidence" value="ECO:0007669"/>
    <property type="project" value="UniProtKB-ARBA"/>
</dbReference>
<proteinExistence type="predicted"/>
<protein>
    <submittedName>
        <fullName evidence="2">8-oxo-dGTP pyrophosphatase MutT (NUDIX family)</fullName>
    </submittedName>
</protein>
<dbReference type="Proteomes" id="UP000528964">
    <property type="component" value="Unassembled WGS sequence"/>
</dbReference>
<accession>A0A7W6GG36</accession>
<dbReference type="Pfam" id="PF00293">
    <property type="entry name" value="NUDIX"/>
    <property type="match status" value="1"/>
</dbReference>
<name>A0A7W6GG36_9HYPH</name>
<gene>
    <name evidence="2" type="ORF">GGR24_002353</name>
</gene>